<dbReference type="InterPro" id="IPR036899">
    <property type="entry name" value="Ribosomal_uL13_sf"/>
</dbReference>
<reference evidence="5 6" key="1">
    <citation type="journal article" date="2016" name="Mol. Biol. Evol.">
        <title>Comparative Genomics of Early-Diverging Mushroom-Forming Fungi Provides Insights into the Origins of Lignocellulose Decay Capabilities.</title>
        <authorList>
            <person name="Nagy L.G."/>
            <person name="Riley R."/>
            <person name="Tritt A."/>
            <person name="Adam C."/>
            <person name="Daum C."/>
            <person name="Floudas D."/>
            <person name="Sun H."/>
            <person name="Yadav J.S."/>
            <person name="Pangilinan J."/>
            <person name="Larsson K.H."/>
            <person name="Matsuura K."/>
            <person name="Barry K."/>
            <person name="Labutti K."/>
            <person name="Kuo R."/>
            <person name="Ohm R.A."/>
            <person name="Bhattacharya S.S."/>
            <person name="Shirouzu T."/>
            <person name="Yoshinaga Y."/>
            <person name="Martin F.M."/>
            <person name="Grigoriev I.V."/>
            <person name="Hibbett D.S."/>
        </authorList>
    </citation>
    <scope>NUCLEOTIDE SEQUENCE [LARGE SCALE GENOMIC DNA]</scope>
    <source>
        <strain evidence="5 6">TUFC12733</strain>
    </source>
</reference>
<evidence type="ECO:0000313" key="5">
    <source>
        <dbReference type="EMBL" id="KZP00307.1"/>
    </source>
</evidence>
<dbReference type="PANTHER" id="PTHR11545:SF2">
    <property type="entry name" value="LARGE RIBOSOMAL SUBUNIT PROTEIN UL13M"/>
    <property type="match status" value="1"/>
</dbReference>
<organism evidence="5 6">
    <name type="scientific">Calocera viscosa (strain TUFC12733)</name>
    <dbReference type="NCBI Taxonomy" id="1330018"/>
    <lineage>
        <taxon>Eukaryota</taxon>
        <taxon>Fungi</taxon>
        <taxon>Dikarya</taxon>
        <taxon>Basidiomycota</taxon>
        <taxon>Agaricomycotina</taxon>
        <taxon>Dacrymycetes</taxon>
        <taxon>Dacrymycetales</taxon>
        <taxon>Dacrymycetaceae</taxon>
        <taxon>Calocera</taxon>
    </lineage>
</organism>
<gene>
    <name evidence="5" type="ORF">CALVIDRAFT_548521</name>
</gene>
<evidence type="ECO:0000256" key="2">
    <source>
        <dbReference type="ARBA" id="ARBA00022980"/>
    </source>
</evidence>
<name>A0A167QW61_CALVF</name>
<dbReference type="PANTHER" id="PTHR11545">
    <property type="entry name" value="RIBOSOMAL PROTEIN L13"/>
    <property type="match status" value="1"/>
</dbReference>
<dbReference type="Proteomes" id="UP000076738">
    <property type="component" value="Unassembled WGS sequence"/>
</dbReference>
<accession>A0A167QW61</accession>
<keyword evidence="2 5" id="KW-0689">Ribosomal protein</keyword>
<comment type="similarity">
    <text evidence="1">Belongs to the universal ribosomal protein uL13 family.</text>
</comment>
<dbReference type="NCBIfam" id="TIGR01066">
    <property type="entry name" value="rplM_bact"/>
    <property type="match status" value="1"/>
</dbReference>
<dbReference type="GO" id="GO:0003729">
    <property type="term" value="F:mRNA binding"/>
    <property type="evidence" value="ECO:0007669"/>
    <property type="project" value="TreeGrafter"/>
</dbReference>
<evidence type="ECO:0000256" key="3">
    <source>
        <dbReference type="ARBA" id="ARBA00023274"/>
    </source>
</evidence>
<dbReference type="GO" id="GO:0006412">
    <property type="term" value="P:translation"/>
    <property type="evidence" value="ECO:0007669"/>
    <property type="project" value="InterPro"/>
</dbReference>
<proteinExistence type="inferred from homology"/>
<dbReference type="InterPro" id="IPR005823">
    <property type="entry name" value="Ribosomal_uL13_bac-type"/>
</dbReference>
<dbReference type="STRING" id="1330018.A0A167QW61"/>
<evidence type="ECO:0000256" key="4">
    <source>
        <dbReference type="SAM" id="MobiDB-lite"/>
    </source>
</evidence>
<dbReference type="Gene3D" id="3.90.1180.10">
    <property type="entry name" value="Ribosomal protein L13"/>
    <property type="match status" value="1"/>
</dbReference>
<feature type="compositionally biased region" description="Pro residues" evidence="4">
    <location>
        <begin position="156"/>
        <end position="169"/>
    </location>
</feature>
<dbReference type="GO" id="GO:0003735">
    <property type="term" value="F:structural constituent of ribosome"/>
    <property type="evidence" value="ECO:0007669"/>
    <property type="project" value="InterPro"/>
</dbReference>
<keyword evidence="6" id="KW-1185">Reference proteome</keyword>
<dbReference type="HAMAP" id="MF_01366">
    <property type="entry name" value="Ribosomal_uL13"/>
    <property type="match status" value="1"/>
</dbReference>
<dbReference type="Pfam" id="PF00572">
    <property type="entry name" value="Ribosomal_L13"/>
    <property type="match status" value="1"/>
</dbReference>
<dbReference type="SUPFAM" id="SSF52161">
    <property type="entry name" value="Ribosomal protein L13"/>
    <property type="match status" value="1"/>
</dbReference>
<dbReference type="EMBL" id="KV417270">
    <property type="protein sequence ID" value="KZP00307.1"/>
    <property type="molecule type" value="Genomic_DNA"/>
</dbReference>
<evidence type="ECO:0000256" key="1">
    <source>
        <dbReference type="ARBA" id="ARBA00006227"/>
    </source>
</evidence>
<sequence length="169" mass="18741">MSHIIGKTALATARIWHHVDASGRTLGPLAANIAKVLMGKHKPIYDRGADVGDIVVVTNAREVVVTGRKSDQILYRHHSGYPGGLKEIPYKVMQQKRPDKIIKLAVAGMLPKNKLRDRRLRRLVVYPGARNPSLRNVLRRWEDGQLPGHNMSHFPGPRPKPAEAPAPAP</sequence>
<dbReference type="CDD" id="cd00392">
    <property type="entry name" value="Ribosomal_L13"/>
    <property type="match status" value="1"/>
</dbReference>
<dbReference type="GO" id="GO:0005762">
    <property type="term" value="C:mitochondrial large ribosomal subunit"/>
    <property type="evidence" value="ECO:0007669"/>
    <property type="project" value="TreeGrafter"/>
</dbReference>
<dbReference type="InterPro" id="IPR005822">
    <property type="entry name" value="Ribosomal_uL13"/>
</dbReference>
<evidence type="ECO:0000313" key="6">
    <source>
        <dbReference type="Proteomes" id="UP000076738"/>
    </source>
</evidence>
<dbReference type="AlphaFoldDB" id="A0A167QW61"/>
<dbReference type="OrthoDB" id="274622at2759"/>
<keyword evidence="3" id="KW-0687">Ribonucleoprotein</keyword>
<feature type="region of interest" description="Disordered" evidence="4">
    <location>
        <begin position="148"/>
        <end position="169"/>
    </location>
</feature>
<protein>
    <submittedName>
        <fullName evidence="5">60S ribosomal protein L23</fullName>
    </submittedName>
</protein>
<dbReference type="GO" id="GO:0017148">
    <property type="term" value="P:negative regulation of translation"/>
    <property type="evidence" value="ECO:0007669"/>
    <property type="project" value="TreeGrafter"/>
</dbReference>